<name>A0A2K3UWT9_9DEIO</name>
<feature type="region of interest" description="Disordered" evidence="1">
    <location>
        <begin position="55"/>
        <end position="81"/>
    </location>
</feature>
<reference evidence="2 3" key="1">
    <citation type="submission" date="2018-01" db="EMBL/GenBank/DDBJ databases">
        <title>Deinococcus koreensis sp. nov., a radiation-resistant bacterium isolated from river water.</title>
        <authorList>
            <person name="Choi A."/>
        </authorList>
    </citation>
    <scope>NUCLEOTIDE SEQUENCE [LARGE SCALE GENOMIC DNA]</scope>
    <source>
        <strain evidence="2 3">SJW1-2</strain>
    </source>
</reference>
<evidence type="ECO:0000313" key="3">
    <source>
        <dbReference type="Proteomes" id="UP000236379"/>
    </source>
</evidence>
<gene>
    <name evidence="2" type="ORF">CVO96_06115</name>
</gene>
<keyword evidence="3" id="KW-1185">Reference proteome</keyword>
<evidence type="ECO:0000256" key="1">
    <source>
        <dbReference type="SAM" id="MobiDB-lite"/>
    </source>
</evidence>
<feature type="compositionally biased region" description="Basic and acidic residues" evidence="1">
    <location>
        <begin position="57"/>
        <end position="74"/>
    </location>
</feature>
<dbReference type="EMBL" id="PPPD01000001">
    <property type="protein sequence ID" value="PNY81006.1"/>
    <property type="molecule type" value="Genomic_DNA"/>
</dbReference>
<sequence>MSEDDARTKQDGRAIFAALTSFEEMPEREQPEQQERDWSLWDGSDEALARAYADAAEEMRQDPPLDMDVSHGLEPEDSPWT</sequence>
<dbReference type="RefSeq" id="WP_103311449.1">
    <property type="nucleotide sequence ID" value="NZ_PPPD01000001.1"/>
</dbReference>
<evidence type="ECO:0000313" key="2">
    <source>
        <dbReference type="EMBL" id="PNY81006.1"/>
    </source>
</evidence>
<proteinExistence type="predicted"/>
<accession>A0A2K3UWT9</accession>
<dbReference type="AlphaFoldDB" id="A0A2K3UWT9"/>
<organism evidence="2 3">
    <name type="scientific">Deinococcus koreensis</name>
    <dbReference type="NCBI Taxonomy" id="2054903"/>
    <lineage>
        <taxon>Bacteria</taxon>
        <taxon>Thermotogati</taxon>
        <taxon>Deinococcota</taxon>
        <taxon>Deinococci</taxon>
        <taxon>Deinococcales</taxon>
        <taxon>Deinococcaceae</taxon>
        <taxon>Deinococcus</taxon>
    </lineage>
</organism>
<protein>
    <submittedName>
        <fullName evidence="2">Uncharacterized protein</fullName>
    </submittedName>
</protein>
<comment type="caution">
    <text evidence="2">The sequence shown here is derived from an EMBL/GenBank/DDBJ whole genome shotgun (WGS) entry which is preliminary data.</text>
</comment>
<dbReference type="Proteomes" id="UP000236379">
    <property type="component" value="Unassembled WGS sequence"/>
</dbReference>